<sequence>MPYSQNVGNTAFLFLWQRKASEVFYHFFEENDKTSYIIPYLCLKQTSICKQVTAS</sequence>
<reference evidence="1 2" key="1">
    <citation type="submission" date="2008-12" db="EMBL/GenBank/DDBJ databases">
        <authorList>
            <person name="Fulton L."/>
            <person name="Clifton S."/>
            <person name="Fulton B."/>
            <person name="Xu J."/>
            <person name="Minx P."/>
            <person name="Pepin K.H."/>
            <person name="Johnson M."/>
            <person name="Bhonagiri V."/>
            <person name="Nash W.E."/>
            <person name="Mardis E.R."/>
            <person name="Wilson R.K."/>
        </authorList>
    </citation>
    <scope>NUCLEOTIDE SEQUENCE [LARGE SCALE GENOMIC DNA]</scope>
    <source>
        <strain evidence="1 2">DSM 18228</strain>
    </source>
</reference>
<comment type="caution">
    <text evidence="1">The sequence shown here is derived from an EMBL/GenBank/DDBJ whole genome shotgun (WGS) entry which is preliminary data.</text>
</comment>
<dbReference type="AlphaFoldDB" id="S0FE98"/>
<gene>
    <name evidence="1" type="ORF">BACCOPRO_02795</name>
</gene>
<keyword evidence="2" id="KW-1185">Reference proteome</keyword>
<dbReference type="STRING" id="547042.BACCOPRO_02795"/>
<protein>
    <submittedName>
        <fullName evidence="1">Uncharacterized protein</fullName>
    </submittedName>
</protein>
<name>S0FE98_9BACT</name>
<accession>S0FE98</accession>
<proteinExistence type="predicted"/>
<dbReference type="HOGENOM" id="CLU_3022238_0_0_10"/>
<dbReference type="Proteomes" id="UP000014073">
    <property type="component" value="Unassembled WGS sequence"/>
</dbReference>
<evidence type="ECO:0000313" key="1">
    <source>
        <dbReference type="EMBL" id="EEF77276.1"/>
    </source>
</evidence>
<dbReference type="EMBL" id="ACBW01000177">
    <property type="protein sequence ID" value="EEF77276.1"/>
    <property type="molecule type" value="Genomic_DNA"/>
</dbReference>
<evidence type="ECO:0000313" key="2">
    <source>
        <dbReference type="Proteomes" id="UP000014073"/>
    </source>
</evidence>
<organism evidence="1 2">
    <name type="scientific">Phocaeicola coprophilus DSM 18228 = JCM 13818</name>
    <dbReference type="NCBI Taxonomy" id="547042"/>
    <lineage>
        <taxon>Bacteria</taxon>
        <taxon>Pseudomonadati</taxon>
        <taxon>Bacteroidota</taxon>
        <taxon>Bacteroidia</taxon>
        <taxon>Bacteroidales</taxon>
        <taxon>Bacteroidaceae</taxon>
        <taxon>Phocaeicola</taxon>
    </lineage>
</organism>